<evidence type="ECO:0000256" key="3">
    <source>
        <dbReference type="ARBA" id="ARBA00022989"/>
    </source>
</evidence>
<dbReference type="PRINTS" id="PR01434">
    <property type="entry name" value="NADHDHGNASE5"/>
</dbReference>
<dbReference type="InterPro" id="IPR003945">
    <property type="entry name" value="NU5C-like"/>
</dbReference>
<feature type="transmembrane region" description="Helical" evidence="6">
    <location>
        <begin position="85"/>
        <end position="113"/>
    </location>
</feature>
<evidence type="ECO:0000313" key="8">
    <source>
        <dbReference type="EMBL" id="GAA1762613.1"/>
    </source>
</evidence>
<protein>
    <submittedName>
        <fullName evidence="8">NADH-quinone oxidoreductase subunit L</fullName>
    </submittedName>
</protein>
<feature type="transmembrane region" description="Helical" evidence="6">
    <location>
        <begin position="466"/>
        <end position="491"/>
    </location>
</feature>
<keyword evidence="3 6" id="KW-1133">Transmembrane helix</keyword>
<evidence type="ECO:0000256" key="4">
    <source>
        <dbReference type="ARBA" id="ARBA00023136"/>
    </source>
</evidence>
<evidence type="ECO:0000259" key="7">
    <source>
        <dbReference type="Pfam" id="PF00361"/>
    </source>
</evidence>
<sequence>MTSAQLYALALATLVAGAPLTLAAGWVGRGLAAVTACAASVGALVLGLVALSGAGGAYALPVFVKSGGTLGHVGPSGALNLPALVIGRGIAAVVALTVLAVVLAVQVFAAWYLEDDDRYPVFAATVGLFAGAMLLLVISRDLILTLIGWEVMGWCSYLLIGHWSRKASARRAAYKAFLVTRFADIAFVTGIAALIASTGTSEIGAVIDRANAGWLLTFAMCALVIGVMGKAAQLPFQDWLIDAMEGPTPASALIHAATMVAAGTWVLSQLVPLLIRAPAAQWLLAVVVAATMTYAAFTAFFQSDLKRLLAWSTVSQIAVMLAPLAAGPDGQDATGAATGHLVSHAIFKALLFLTVGWLAVLGGSTAARALTGTGALRPLAQAAWGMGLLSLAGVPLTVGGFSKEHVIAVAAWVEGGSRPGARQALVSAALLATVAMTAAYATRAYEVVAAPRRLDAHPAAPREASALAQLVLGVLAAATIGASLLFVTGVLPGATLHLWLLVLSIGLILVGVLVGWYLRPDDAKPPTRLMAMADKGFGADTAYVTLVAKPVLALARAVAFVDREIVDLYVRGAGSGTPVLAALAGRAHRRERVATNLVWVLLGLLAVAGVALWA</sequence>
<gene>
    <name evidence="8" type="ORF">GCM10009810_22420</name>
</gene>
<dbReference type="PANTHER" id="PTHR42829:SF2">
    <property type="entry name" value="NADH-UBIQUINONE OXIDOREDUCTASE CHAIN 5"/>
    <property type="match status" value="1"/>
</dbReference>
<feature type="transmembrane region" description="Helical" evidence="6">
    <location>
        <begin position="119"/>
        <end position="138"/>
    </location>
</feature>
<proteinExistence type="predicted"/>
<keyword evidence="9" id="KW-1185">Reference proteome</keyword>
<dbReference type="InterPro" id="IPR001750">
    <property type="entry name" value="ND/Mrp_TM"/>
</dbReference>
<dbReference type="PANTHER" id="PTHR42829">
    <property type="entry name" value="NADH-UBIQUINONE OXIDOREDUCTASE CHAIN 5"/>
    <property type="match status" value="1"/>
</dbReference>
<feature type="transmembrane region" description="Helical" evidence="6">
    <location>
        <begin position="346"/>
        <end position="370"/>
    </location>
</feature>
<name>A0ABP4WTI5_9MICO</name>
<feature type="transmembrane region" description="Helical" evidence="6">
    <location>
        <begin position="176"/>
        <end position="200"/>
    </location>
</feature>
<evidence type="ECO:0000256" key="6">
    <source>
        <dbReference type="SAM" id="Phobius"/>
    </source>
</evidence>
<feature type="transmembrane region" description="Helical" evidence="6">
    <location>
        <begin position="382"/>
        <end position="401"/>
    </location>
</feature>
<feature type="domain" description="NADH:quinone oxidoreductase/Mrp antiporter transmembrane" evidence="7">
    <location>
        <begin position="139"/>
        <end position="410"/>
    </location>
</feature>
<feature type="transmembrane region" description="Helical" evidence="6">
    <location>
        <begin position="421"/>
        <end position="445"/>
    </location>
</feature>
<feature type="transmembrane region" description="Helical" evidence="6">
    <location>
        <begin position="253"/>
        <end position="275"/>
    </location>
</feature>
<comment type="caution">
    <text evidence="8">The sequence shown here is derived from an EMBL/GenBank/DDBJ whole genome shotgun (WGS) entry which is preliminary data.</text>
</comment>
<organism evidence="8 9">
    <name type="scientific">Nostocoides vanveenii</name>
    <dbReference type="NCBI Taxonomy" id="330835"/>
    <lineage>
        <taxon>Bacteria</taxon>
        <taxon>Bacillati</taxon>
        <taxon>Actinomycetota</taxon>
        <taxon>Actinomycetes</taxon>
        <taxon>Micrococcales</taxon>
        <taxon>Intrasporangiaceae</taxon>
        <taxon>Nostocoides</taxon>
    </lineage>
</organism>
<evidence type="ECO:0000256" key="5">
    <source>
        <dbReference type="RuleBase" id="RU000320"/>
    </source>
</evidence>
<keyword evidence="4 6" id="KW-0472">Membrane</keyword>
<accession>A0ABP4WTI5</accession>
<evidence type="ECO:0000256" key="2">
    <source>
        <dbReference type="ARBA" id="ARBA00022692"/>
    </source>
</evidence>
<feature type="transmembrane region" description="Helical" evidence="6">
    <location>
        <begin position="308"/>
        <end position="326"/>
    </location>
</feature>
<feature type="transmembrane region" description="Helical" evidence="6">
    <location>
        <begin position="497"/>
        <end position="518"/>
    </location>
</feature>
<dbReference type="Pfam" id="PF00361">
    <property type="entry name" value="Proton_antipo_M"/>
    <property type="match status" value="1"/>
</dbReference>
<feature type="transmembrane region" description="Helical" evidence="6">
    <location>
        <begin position="281"/>
        <end position="301"/>
    </location>
</feature>
<feature type="transmembrane region" description="Helical" evidence="6">
    <location>
        <begin position="212"/>
        <end position="232"/>
    </location>
</feature>
<feature type="transmembrane region" description="Helical" evidence="6">
    <location>
        <begin position="33"/>
        <end position="64"/>
    </location>
</feature>
<comment type="subcellular location">
    <subcellularLocation>
        <location evidence="1">Endomembrane system</location>
        <topology evidence="1">Multi-pass membrane protein</topology>
    </subcellularLocation>
    <subcellularLocation>
        <location evidence="5">Membrane</location>
        <topology evidence="5">Multi-pass membrane protein</topology>
    </subcellularLocation>
</comment>
<reference evidence="9" key="1">
    <citation type="journal article" date="2019" name="Int. J. Syst. Evol. Microbiol.">
        <title>The Global Catalogue of Microorganisms (GCM) 10K type strain sequencing project: providing services to taxonomists for standard genome sequencing and annotation.</title>
        <authorList>
            <consortium name="The Broad Institute Genomics Platform"/>
            <consortium name="The Broad Institute Genome Sequencing Center for Infectious Disease"/>
            <person name="Wu L."/>
            <person name="Ma J."/>
        </authorList>
    </citation>
    <scope>NUCLEOTIDE SEQUENCE [LARGE SCALE GENOMIC DNA]</scope>
    <source>
        <strain evidence="9">JCM 15591</strain>
    </source>
</reference>
<dbReference type="EMBL" id="BAAAPN010000051">
    <property type="protein sequence ID" value="GAA1762613.1"/>
    <property type="molecule type" value="Genomic_DNA"/>
</dbReference>
<keyword evidence="2 5" id="KW-0812">Transmembrane</keyword>
<dbReference type="RefSeq" id="WP_344066171.1">
    <property type="nucleotide sequence ID" value="NZ_BAAAPN010000051.1"/>
</dbReference>
<dbReference type="Proteomes" id="UP001501475">
    <property type="component" value="Unassembled WGS sequence"/>
</dbReference>
<feature type="transmembrane region" description="Helical" evidence="6">
    <location>
        <begin position="593"/>
        <end position="613"/>
    </location>
</feature>
<dbReference type="Gene3D" id="1.20.5.2700">
    <property type="match status" value="1"/>
</dbReference>
<evidence type="ECO:0000256" key="1">
    <source>
        <dbReference type="ARBA" id="ARBA00004127"/>
    </source>
</evidence>
<evidence type="ECO:0000313" key="9">
    <source>
        <dbReference type="Proteomes" id="UP001501475"/>
    </source>
</evidence>